<dbReference type="GO" id="GO:0009103">
    <property type="term" value="P:lipopolysaccharide biosynthetic process"/>
    <property type="evidence" value="ECO:0007669"/>
    <property type="project" value="UniProtKB-KW"/>
</dbReference>
<dbReference type="AlphaFoldDB" id="A0A1G7Z0R9"/>
<keyword evidence="2" id="KW-0328">Glycosyltransferase</keyword>
<evidence type="ECO:0000256" key="1">
    <source>
        <dbReference type="ARBA" id="ARBA00022475"/>
    </source>
</evidence>
<feature type="domain" description="Glycosyltransferase 2-like" evidence="9">
    <location>
        <begin position="23"/>
        <end position="186"/>
    </location>
</feature>
<name>A0A1G7Z0R9_9BACT</name>
<dbReference type="GO" id="GO:0099621">
    <property type="term" value="F:undecaprenyl-phosphate 4-deoxy-4-formamido-L-arabinose transferase activity"/>
    <property type="evidence" value="ECO:0007669"/>
    <property type="project" value="TreeGrafter"/>
</dbReference>
<evidence type="ECO:0000256" key="2">
    <source>
        <dbReference type="ARBA" id="ARBA00022676"/>
    </source>
</evidence>
<feature type="transmembrane region" description="Helical" evidence="8">
    <location>
        <begin position="253"/>
        <end position="273"/>
    </location>
</feature>
<keyword evidence="1" id="KW-1003">Cell membrane</keyword>
<gene>
    <name evidence="10" type="ORF">SAMN04487996_12733</name>
</gene>
<dbReference type="STRING" id="659014.SAMN04487996_12733"/>
<proteinExistence type="predicted"/>
<evidence type="ECO:0000313" key="11">
    <source>
        <dbReference type="Proteomes" id="UP000198748"/>
    </source>
</evidence>
<feature type="transmembrane region" description="Helical" evidence="8">
    <location>
        <begin position="226"/>
        <end position="247"/>
    </location>
</feature>
<evidence type="ECO:0000259" key="9">
    <source>
        <dbReference type="Pfam" id="PF00535"/>
    </source>
</evidence>
<dbReference type="Proteomes" id="UP000198748">
    <property type="component" value="Unassembled WGS sequence"/>
</dbReference>
<keyword evidence="4 8" id="KW-0812">Transmembrane</keyword>
<evidence type="ECO:0000256" key="5">
    <source>
        <dbReference type="ARBA" id="ARBA00022985"/>
    </source>
</evidence>
<dbReference type="EMBL" id="FNAN01000027">
    <property type="protein sequence ID" value="SDH02368.1"/>
    <property type="molecule type" value="Genomic_DNA"/>
</dbReference>
<evidence type="ECO:0000256" key="4">
    <source>
        <dbReference type="ARBA" id="ARBA00022692"/>
    </source>
</evidence>
<evidence type="ECO:0000256" key="8">
    <source>
        <dbReference type="SAM" id="Phobius"/>
    </source>
</evidence>
<feature type="transmembrane region" description="Helical" evidence="8">
    <location>
        <begin position="294"/>
        <end position="314"/>
    </location>
</feature>
<reference evidence="11" key="1">
    <citation type="submission" date="2016-10" db="EMBL/GenBank/DDBJ databases">
        <authorList>
            <person name="Varghese N."/>
            <person name="Submissions S."/>
        </authorList>
    </citation>
    <scope>NUCLEOTIDE SEQUENCE [LARGE SCALE GENOMIC DNA]</scope>
    <source>
        <strain evidence="11">DSM 25329</strain>
    </source>
</reference>
<protein>
    <submittedName>
        <fullName evidence="10">Glycosyltransferase involved in cell wall bisynthesis</fullName>
    </submittedName>
</protein>
<dbReference type="PANTHER" id="PTHR48090:SF3">
    <property type="entry name" value="UNDECAPRENYL-PHOSPHATE 4-DEOXY-4-FORMAMIDO-L-ARABINOSE TRANSFERASE"/>
    <property type="match status" value="1"/>
</dbReference>
<evidence type="ECO:0000256" key="3">
    <source>
        <dbReference type="ARBA" id="ARBA00022679"/>
    </source>
</evidence>
<keyword evidence="11" id="KW-1185">Reference proteome</keyword>
<dbReference type="GO" id="GO:0005886">
    <property type="term" value="C:plasma membrane"/>
    <property type="evidence" value="ECO:0007669"/>
    <property type="project" value="TreeGrafter"/>
</dbReference>
<sequence>MRQITGKALSLKPYMTDQAIQISVVIPLYNEEESLPELCEWIARVMDENHFTYEVLLMDDGSKDRSWEVIERLSQENPNVRGMRFVRNYGKTAALQTGFQAVKGNVVITMDADLQDSPDEIPELYNMIVGDRYDLISGWKKKRYDPITKTLPTKLFNAATRSISGVYLHDFNCGLKAYRREVVKNITIYGEMHRYIPVIAKWNGFTKIGEKVVQHRARKYGHTKFGLERFIFGFLDLLSIAFVNKFGRRPMHLFGSLGTLMFFLGSLIAVWLIGKKIYNIYNLLPYRNVTENPLFFLALVAIMVGSQLFLAGFLGELFVKQSVSKTGDYTIAEKAGL</sequence>
<dbReference type="PANTHER" id="PTHR48090">
    <property type="entry name" value="UNDECAPRENYL-PHOSPHATE 4-DEOXY-4-FORMAMIDO-L-ARABINOSE TRANSFERASE-RELATED"/>
    <property type="match status" value="1"/>
</dbReference>
<organism evidence="10 11">
    <name type="scientific">Dyadobacter soli</name>
    <dbReference type="NCBI Taxonomy" id="659014"/>
    <lineage>
        <taxon>Bacteria</taxon>
        <taxon>Pseudomonadati</taxon>
        <taxon>Bacteroidota</taxon>
        <taxon>Cytophagia</taxon>
        <taxon>Cytophagales</taxon>
        <taxon>Spirosomataceae</taxon>
        <taxon>Dyadobacter</taxon>
    </lineage>
</organism>
<evidence type="ECO:0000256" key="7">
    <source>
        <dbReference type="ARBA" id="ARBA00023136"/>
    </source>
</evidence>
<accession>A0A1G7Z0R9</accession>
<keyword evidence="7 8" id="KW-0472">Membrane</keyword>
<dbReference type="InterPro" id="IPR029044">
    <property type="entry name" value="Nucleotide-diphossugar_trans"/>
</dbReference>
<dbReference type="CDD" id="cd04187">
    <property type="entry name" value="DPM1_like_bac"/>
    <property type="match status" value="1"/>
</dbReference>
<dbReference type="InterPro" id="IPR001173">
    <property type="entry name" value="Glyco_trans_2-like"/>
</dbReference>
<dbReference type="Gene3D" id="3.90.550.10">
    <property type="entry name" value="Spore Coat Polysaccharide Biosynthesis Protein SpsA, Chain A"/>
    <property type="match status" value="1"/>
</dbReference>
<keyword evidence="6 8" id="KW-1133">Transmembrane helix</keyword>
<dbReference type="InterPro" id="IPR050256">
    <property type="entry name" value="Glycosyltransferase_2"/>
</dbReference>
<dbReference type="Pfam" id="PF00535">
    <property type="entry name" value="Glycos_transf_2"/>
    <property type="match status" value="1"/>
</dbReference>
<keyword evidence="3 10" id="KW-0808">Transferase</keyword>
<dbReference type="SUPFAM" id="SSF53448">
    <property type="entry name" value="Nucleotide-diphospho-sugar transferases"/>
    <property type="match status" value="1"/>
</dbReference>
<evidence type="ECO:0000256" key="6">
    <source>
        <dbReference type="ARBA" id="ARBA00022989"/>
    </source>
</evidence>
<keyword evidence="5" id="KW-0448">Lipopolysaccharide biosynthesis</keyword>
<evidence type="ECO:0000313" key="10">
    <source>
        <dbReference type="EMBL" id="SDH02368.1"/>
    </source>
</evidence>